<dbReference type="AlphaFoldDB" id="A0A0N0XKG4"/>
<organism evidence="2 3">
    <name type="scientific">Amantichitinum ursilacus</name>
    <dbReference type="NCBI Taxonomy" id="857265"/>
    <lineage>
        <taxon>Bacteria</taxon>
        <taxon>Pseudomonadati</taxon>
        <taxon>Pseudomonadota</taxon>
        <taxon>Betaproteobacteria</taxon>
        <taxon>Neisseriales</taxon>
        <taxon>Chitinibacteraceae</taxon>
        <taxon>Amantichitinum</taxon>
    </lineage>
</organism>
<evidence type="ECO:0000313" key="3">
    <source>
        <dbReference type="Proteomes" id="UP000037939"/>
    </source>
</evidence>
<keyword evidence="3" id="KW-1185">Reference proteome</keyword>
<keyword evidence="1" id="KW-0812">Transmembrane</keyword>
<gene>
    <name evidence="2" type="ORF">WG78_12925</name>
</gene>
<evidence type="ECO:0000256" key="1">
    <source>
        <dbReference type="SAM" id="Phobius"/>
    </source>
</evidence>
<dbReference type="EMBL" id="LAQT01000009">
    <property type="protein sequence ID" value="KPC52751.1"/>
    <property type="molecule type" value="Genomic_DNA"/>
</dbReference>
<proteinExistence type="predicted"/>
<name>A0A0N0XKG4_9NEIS</name>
<comment type="caution">
    <text evidence="2">The sequence shown here is derived from an EMBL/GenBank/DDBJ whole genome shotgun (WGS) entry which is preliminary data.</text>
</comment>
<accession>A0A0N0XKG4</accession>
<reference evidence="2 3" key="1">
    <citation type="submission" date="2015-07" db="EMBL/GenBank/DDBJ databases">
        <title>Draft genome sequence of the Amantichitinum ursilacus IGB-41, a new chitin-degrading bacterium.</title>
        <authorList>
            <person name="Kirstahler P."/>
            <person name="Guenther M."/>
            <person name="Grumaz C."/>
            <person name="Rupp S."/>
            <person name="Zibek S."/>
            <person name="Sohn K."/>
        </authorList>
    </citation>
    <scope>NUCLEOTIDE SEQUENCE [LARGE SCALE GENOMIC DNA]</scope>
    <source>
        <strain evidence="2 3">IGB-41</strain>
    </source>
</reference>
<sequence length="217" mass="24217">MHPANRVLCWLWVACVLQLLRPTPLVVCAVLLVLLTSWLEWPRMARMLRRVRILLLAILIVYGYSTPGLYLWSGWGAPTREGLMAGGVQALRLLAVLSALQWLLRGMDRNRLFAGLYILAAPLRALGINRERWALRLALTMDQAEALLAERQDWRGLWRQLSALDQLAADAPASPSSPVATVVTLPQVRLTPPQRSLLIGLLSGIVLTFVFFSSVYA</sequence>
<dbReference type="Proteomes" id="UP000037939">
    <property type="component" value="Unassembled WGS sequence"/>
</dbReference>
<keyword evidence="1" id="KW-0472">Membrane</keyword>
<feature type="transmembrane region" description="Helical" evidence="1">
    <location>
        <begin position="20"/>
        <end position="41"/>
    </location>
</feature>
<feature type="transmembrane region" description="Helical" evidence="1">
    <location>
        <begin position="197"/>
        <end position="216"/>
    </location>
</feature>
<keyword evidence="1" id="KW-1133">Transmembrane helix</keyword>
<evidence type="ECO:0000313" key="2">
    <source>
        <dbReference type="EMBL" id="KPC52751.1"/>
    </source>
</evidence>
<protein>
    <recommendedName>
        <fullName evidence="4">Cobalt transport protein</fullName>
    </recommendedName>
</protein>
<feature type="transmembrane region" description="Helical" evidence="1">
    <location>
        <begin position="84"/>
        <end position="104"/>
    </location>
</feature>
<dbReference type="STRING" id="857265.WG78_12925"/>
<evidence type="ECO:0008006" key="4">
    <source>
        <dbReference type="Google" id="ProtNLM"/>
    </source>
</evidence>
<feature type="transmembrane region" description="Helical" evidence="1">
    <location>
        <begin position="53"/>
        <end position="72"/>
    </location>
</feature>
<dbReference type="OrthoDB" id="5784756at2"/>